<accession>A0A2R4WIS2</accession>
<name>A0A2R4WIS2_9HYPH</name>
<organism evidence="1 2">
    <name type="scientific">Methylobacterium currus</name>
    <dbReference type="NCBI Taxonomy" id="2051553"/>
    <lineage>
        <taxon>Bacteria</taxon>
        <taxon>Pseudomonadati</taxon>
        <taxon>Pseudomonadota</taxon>
        <taxon>Alphaproteobacteria</taxon>
        <taxon>Hyphomicrobiales</taxon>
        <taxon>Methylobacteriaceae</taxon>
        <taxon>Methylobacterium</taxon>
    </lineage>
</organism>
<sequence>MLAALGVAASTLVVSRPVRDAIPDALRPSVFVILAIHLPNTLVGLDADRVRHRAVLAFDADEVEERSSFASVSEAPTDFQFFLHTAALKNGKPYAWS</sequence>
<dbReference type="AlphaFoldDB" id="A0A2R4WIS2"/>
<proteinExistence type="predicted"/>
<reference evidence="1 2" key="1">
    <citation type="submission" date="2018-04" db="EMBL/GenBank/DDBJ databases">
        <title>Methylobacterium sp. PR1016A genome.</title>
        <authorList>
            <person name="Park W."/>
        </authorList>
    </citation>
    <scope>NUCLEOTIDE SEQUENCE [LARGE SCALE GENOMIC DNA]</scope>
    <source>
        <strain evidence="1 2">PR1016A</strain>
    </source>
</reference>
<gene>
    <name evidence="1" type="ORF">DA075_11210</name>
</gene>
<dbReference type="KEGG" id="mee:DA075_11210"/>
<evidence type="ECO:0000313" key="2">
    <source>
        <dbReference type="Proteomes" id="UP000244755"/>
    </source>
</evidence>
<dbReference type="Proteomes" id="UP000244755">
    <property type="component" value="Chromosome 1"/>
</dbReference>
<keyword evidence="2" id="KW-1185">Reference proteome</keyword>
<evidence type="ECO:0000313" key="1">
    <source>
        <dbReference type="EMBL" id="AWB21416.1"/>
    </source>
</evidence>
<dbReference type="EMBL" id="CP028843">
    <property type="protein sequence ID" value="AWB21416.1"/>
    <property type="molecule type" value="Genomic_DNA"/>
</dbReference>
<protein>
    <submittedName>
        <fullName evidence="1">Uncharacterized protein</fullName>
    </submittedName>
</protein>